<protein>
    <recommendedName>
        <fullName evidence="4">Secreted protein</fullName>
    </recommendedName>
</protein>
<evidence type="ECO:0000313" key="3">
    <source>
        <dbReference type="Proteomes" id="UP000322667"/>
    </source>
</evidence>
<gene>
    <name evidence="2" type="ORF">ES332_A11G111600v1</name>
</gene>
<dbReference type="Proteomes" id="UP000322667">
    <property type="component" value="Chromosome A11"/>
</dbReference>
<name>A0A5D2N9D1_GOSTO</name>
<evidence type="ECO:0000256" key="1">
    <source>
        <dbReference type="SAM" id="SignalP"/>
    </source>
</evidence>
<feature type="signal peptide" evidence="1">
    <location>
        <begin position="1"/>
        <end position="28"/>
    </location>
</feature>
<proteinExistence type="predicted"/>
<evidence type="ECO:0008006" key="4">
    <source>
        <dbReference type="Google" id="ProtNLM"/>
    </source>
</evidence>
<evidence type="ECO:0000313" key="2">
    <source>
        <dbReference type="EMBL" id="TYI00119.1"/>
    </source>
</evidence>
<sequence length="68" mass="8058">MSLLCQLRRLRLIFVIFFRSFLTSFQQASRVHTSLGQCFLFCYPPCQVPSLFYQVSSLRQLLPPRSHF</sequence>
<reference evidence="2 3" key="1">
    <citation type="submission" date="2019-07" db="EMBL/GenBank/DDBJ databases">
        <title>WGS assembly of Gossypium tomentosum.</title>
        <authorList>
            <person name="Chen Z.J."/>
            <person name="Sreedasyam A."/>
            <person name="Ando A."/>
            <person name="Song Q."/>
            <person name="De L."/>
            <person name="Hulse-Kemp A."/>
            <person name="Ding M."/>
            <person name="Ye W."/>
            <person name="Kirkbride R."/>
            <person name="Jenkins J."/>
            <person name="Plott C."/>
            <person name="Lovell J."/>
            <person name="Lin Y.-M."/>
            <person name="Vaughn R."/>
            <person name="Liu B."/>
            <person name="Li W."/>
            <person name="Simpson S."/>
            <person name="Scheffler B."/>
            <person name="Saski C."/>
            <person name="Grover C."/>
            <person name="Hu G."/>
            <person name="Conover J."/>
            <person name="Carlson J."/>
            <person name="Shu S."/>
            <person name="Boston L."/>
            <person name="Williams M."/>
            <person name="Peterson D."/>
            <person name="Mcgee K."/>
            <person name="Jones D."/>
            <person name="Wendel J."/>
            <person name="Stelly D."/>
            <person name="Grimwood J."/>
            <person name="Schmutz J."/>
        </authorList>
    </citation>
    <scope>NUCLEOTIDE SEQUENCE [LARGE SCALE GENOMIC DNA]</scope>
    <source>
        <strain evidence="2">7179.01</strain>
    </source>
</reference>
<keyword evidence="1" id="KW-0732">Signal</keyword>
<keyword evidence="3" id="KW-1185">Reference proteome</keyword>
<accession>A0A5D2N9D1</accession>
<feature type="chain" id="PRO_5022961006" description="Secreted protein" evidence="1">
    <location>
        <begin position="29"/>
        <end position="68"/>
    </location>
</feature>
<organism evidence="2 3">
    <name type="scientific">Gossypium tomentosum</name>
    <name type="common">Hawaiian cotton</name>
    <name type="synonym">Gossypium sandvicense</name>
    <dbReference type="NCBI Taxonomy" id="34277"/>
    <lineage>
        <taxon>Eukaryota</taxon>
        <taxon>Viridiplantae</taxon>
        <taxon>Streptophyta</taxon>
        <taxon>Embryophyta</taxon>
        <taxon>Tracheophyta</taxon>
        <taxon>Spermatophyta</taxon>
        <taxon>Magnoliopsida</taxon>
        <taxon>eudicotyledons</taxon>
        <taxon>Gunneridae</taxon>
        <taxon>Pentapetalae</taxon>
        <taxon>rosids</taxon>
        <taxon>malvids</taxon>
        <taxon>Malvales</taxon>
        <taxon>Malvaceae</taxon>
        <taxon>Malvoideae</taxon>
        <taxon>Gossypium</taxon>
    </lineage>
</organism>
<dbReference type="EMBL" id="CM017620">
    <property type="protein sequence ID" value="TYI00119.1"/>
    <property type="molecule type" value="Genomic_DNA"/>
</dbReference>
<dbReference type="AlphaFoldDB" id="A0A5D2N9D1"/>